<dbReference type="EMBL" id="ACKO02000004">
    <property type="protein sequence ID" value="EET45232.1"/>
    <property type="molecule type" value="Genomic_DNA"/>
</dbReference>
<proteinExistence type="predicted"/>
<keyword evidence="2" id="KW-1185">Reference proteome</keyword>
<accession>C6M2W8</accession>
<dbReference type="AlphaFoldDB" id="C6M2W8"/>
<comment type="caution">
    <text evidence="1">The sequence shown here is derived from an EMBL/GenBank/DDBJ whole genome shotgun (WGS) entry which is preliminary data.</text>
</comment>
<organism evidence="1 2">
    <name type="scientific">Neisseria sicca ATCC 29256</name>
    <dbReference type="NCBI Taxonomy" id="547045"/>
    <lineage>
        <taxon>Bacteria</taxon>
        <taxon>Pseudomonadati</taxon>
        <taxon>Pseudomonadota</taxon>
        <taxon>Betaproteobacteria</taxon>
        <taxon>Neisseriales</taxon>
        <taxon>Neisseriaceae</taxon>
        <taxon>Neisseria</taxon>
    </lineage>
</organism>
<evidence type="ECO:0000313" key="1">
    <source>
        <dbReference type="EMBL" id="EET45232.1"/>
    </source>
</evidence>
<evidence type="ECO:0000313" key="2">
    <source>
        <dbReference type="Proteomes" id="UP000005365"/>
    </source>
</evidence>
<reference evidence="1" key="1">
    <citation type="submission" date="2009-07" db="EMBL/GenBank/DDBJ databases">
        <authorList>
            <person name="Weinstock G."/>
            <person name="Sodergren E."/>
            <person name="Clifton S."/>
            <person name="Fulton L."/>
            <person name="Fulton B."/>
            <person name="Courtney L."/>
            <person name="Fronick C."/>
            <person name="Harrison M."/>
            <person name="Strong C."/>
            <person name="Farmer C."/>
            <person name="Delahaunty K."/>
            <person name="Markovic C."/>
            <person name="Hall O."/>
            <person name="Minx P."/>
            <person name="Tomlinson C."/>
            <person name="Mitreva M."/>
            <person name="Nelson J."/>
            <person name="Hou S."/>
            <person name="Wollam A."/>
            <person name="Pepin K.H."/>
            <person name="Johnson M."/>
            <person name="Bhonagiri V."/>
            <person name="Nash W.E."/>
            <person name="Warren W."/>
            <person name="Chinwalla A."/>
            <person name="Mardis E.R."/>
            <person name="Wilson R.K."/>
        </authorList>
    </citation>
    <scope>NUCLEOTIDE SEQUENCE [LARGE SCALE GENOMIC DNA]</scope>
    <source>
        <strain evidence="1">ATCC 29256</strain>
    </source>
</reference>
<sequence length="72" mass="8142">MCFKLIKPFGFKFMLPEGVNKAQFLRAFDFIPAEIHQIPLFLELTLRRVFAVYAMAGSFCLMPPPCTAATVV</sequence>
<protein>
    <submittedName>
        <fullName evidence="1">Uncharacterized protein</fullName>
    </submittedName>
</protein>
<name>C6M2W8_NEISI</name>
<dbReference type="Proteomes" id="UP000005365">
    <property type="component" value="Unassembled WGS sequence"/>
</dbReference>
<gene>
    <name evidence="1" type="ORF">NEISICOT_00859</name>
</gene>